<proteinExistence type="predicted"/>
<accession>A0A444MUG1</accession>
<dbReference type="EMBL" id="SBIW01000001">
    <property type="protein sequence ID" value="RWY57237.1"/>
    <property type="molecule type" value="Genomic_DNA"/>
</dbReference>
<dbReference type="OrthoDB" id="1374237at2"/>
<protein>
    <submittedName>
        <fullName evidence="2">Uncharacterized protein</fullName>
    </submittedName>
</protein>
<organism evidence="2 3">
    <name type="scientific">Mucilaginibacter gilvus</name>
    <dbReference type="NCBI Taxonomy" id="2305909"/>
    <lineage>
        <taxon>Bacteria</taxon>
        <taxon>Pseudomonadati</taxon>
        <taxon>Bacteroidota</taxon>
        <taxon>Sphingobacteriia</taxon>
        <taxon>Sphingobacteriales</taxon>
        <taxon>Sphingobacteriaceae</taxon>
        <taxon>Mucilaginibacter</taxon>
    </lineage>
</organism>
<keyword evidence="1" id="KW-0812">Transmembrane</keyword>
<feature type="transmembrane region" description="Helical" evidence="1">
    <location>
        <begin position="283"/>
        <end position="300"/>
    </location>
</feature>
<gene>
    <name evidence="2" type="ORF">EPL05_01505</name>
</gene>
<dbReference type="RefSeq" id="WP_128531743.1">
    <property type="nucleotide sequence ID" value="NZ_SBIW01000001.1"/>
</dbReference>
<dbReference type="Proteomes" id="UP000286701">
    <property type="component" value="Unassembled WGS sequence"/>
</dbReference>
<comment type="caution">
    <text evidence="2">The sequence shown here is derived from an EMBL/GenBank/DDBJ whole genome shotgun (WGS) entry which is preliminary data.</text>
</comment>
<evidence type="ECO:0000313" key="3">
    <source>
        <dbReference type="Proteomes" id="UP000286701"/>
    </source>
</evidence>
<reference evidence="2 3" key="1">
    <citation type="submission" date="2019-01" db="EMBL/GenBank/DDBJ databases">
        <title>Mucilaginibacter antarcticum sp. nov., isolated from antarctic soil.</title>
        <authorList>
            <person name="Yan Y.-Q."/>
            <person name="Du Z.-J."/>
        </authorList>
    </citation>
    <scope>NUCLEOTIDE SEQUENCE [LARGE SCALE GENOMIC DNA]</scope>
    <source>
        <strain evidence="2 3">F01003</strain>
    </source>
</reference>
<dbReference type="AlphaFoldDB" id="A0A444MUG1"/>
<name>A0A444MUG1_9SPHI</name>
<sequence length="304" mass="34040">MDSYQRKTRADEPIIWTGDLLDDCTAEWCGLMLRAEWMDEDYWWWRVYDIQKGGAIINDSNSTDERFISGEASRKTAECVAKQYISTISAKMAGTFVIAETFKITGRGLVFAGYIKEGTPLVGNTIEFVTPYYIWHRKIAGVEAVLNPSANKINTGLLIECKNEHEINELREWNPANQTAVVFEEIEERVNQNYNMDEGLKNKAYLEGSKLKKAGYDNEVIRSRLDKMGIPEDLIVQVIKNLSIQQQIDAVSEQTPFYNVALIRVGIGVALAIISYVLVPGVVILPIGLIGGGIASAYLAKSKM</sequence>
<evidence type="ECO:0000256" key="1">
    <source>
        <dbReference type="SAM" id="Phobius"/>
    </source>
</evidence>
<keyword evidence="3" id="KW-1185">Reference proteome</keyword>
<keyword evidence="1" id="KW-1133">Transmembrane helix</keyword>
<feature type="transmembrane region" description="Helical" evidence="1">
    <location>
        <begin position="257"/>
        <end position="277"/>
    </location>
</feature>
<keyword evidence="1" id="KW-0472">Membrane</keyword>
<evidence type="ECO:0000313" key="2">
    <source>
        <dbReference type="EMBL" id="RWY57237.1"/>
    </source>
</evidence>